<name>A0A9P6H200_9MICR</name>
<accession>A0A9P6H200</accession>
<dbReference type="EMBL" id="SBJO01000051">
    <property type="protein sequence ID" value="KAF9763852.1"/>
    <property type="molecule type" value="Genomic_DNA"/>
</dbReference>
<evidence type="ECO:0000313" key="1">
    <source>
        <dbReference type="EMBL" id="KAF9763852.1"/>
    </source>
</evidence>
<dbReference type="AlphaFoldDB" id="A0A9P6H200"/>
<keyword evidence="2" id="KW-1185">Reference proteome</keyword>
<dbReference type="Proteomes" id="UP000740883">
    <property type="component" value="Unassembled WGS sequence"/>
</dbReference>
<gene>
    <name evidence="1" type="ORF">NGRA_0990</name>
</gene>
<reference evidence="1 2" key="1">
    <citation type="journal article" date="2020" name="Genome Biol. Evol.">
        <title>Comparative genomics of strictly vertically transmitted, feminizing microsporidia endosymbionts of amphipod crustaceans.</title>
        <authorList>
            <person name="Cormier A."/>
            <person name="Chebbi M.A."/>
            <person name="Giraud I."/>
            <person name="Wattier R."/>
            <person name="Teixeira M."/>
            <person name="Gilbert C."/>
            <person name="Rigaud T."/>
            <person name="Cordaux R."/>
        </authorList>
    </citation>
    <scope>NUCLEOTIDE SEQUENCE [LARGE SCALE GENOMIC DNA]</scope>
    <source>
        <strain evidence="1 2">Ou3-Ou53</strain>
    </source>
</reference>
<protein>
    <submittedName>
        <fullName evidence="1">Uncharacterized protein</fullName>
    </submittedName>
</protein>
<evidence type="ECO:0000313" key="2">
    <source>
        <dbReference type="Proteomes" id="UP000740883"/>
    </source>
</evidence>
<organism evidence="1 2">
    <name type="scientific">Nosema granulosis</name>
    <dbReference type="NCBI Taxonomy" id="83296"/>
    <lineage>
        <taxon>Eukaryota</taxon>
        <taxon>Fungi</taxon>
        <taxon>Fungi incertae sedis</taxon>
        <taxon>Microsporidia</taxon>
        <taxon>Nosematidae</taxon>
        <taxon>Nosema</taxon>
    </lineage>
</organism>
<proteinExistence type="predicted"/>
<comment type="caution">
    <text evidence="1">The sequence shown here is derived from an EMBL/GenBank/DDBJ whole genome shotgun (WGS) entry which is preliminary data.</text>
</comment>
<sequence>MILIFLLLFKNNLAAIFTPASTQRIETKNIFILTEMDVNIMKFIINDNVNPSGGSFTFIDRTDLLGEQPYVHSSFPKLFQVIYVDLTNLFDKKKSFYLYTDQPSCTICINIKGYIITVKNIVDNQKPVHFFRFREIIDAMDEEIVIVSQSEALFKKLKRVGKWFPFYLQSVNSLKHLKAEIKKTLSELKMLVEKINSNFGICCGGTQRFDVALDLLWGKITKFLKIENQMTNEEMFETYDKFVLSILDFSKDIKEKIVSTSNNDLNYQFKLDQTCKELEIFKMYFEDISRSYLINLEITFYKLEKQRRTNGF</sequence>